<accession>A0A3S1ILX8</accession>
<comment type="caution">
    <text evidence="1">The sequence shown here is derived from an EMBL/GenBank/DDBJ whole genome shotgun (WGS) entry which is preliminary data.</text>
</comment>
<sequence>MSTKAQLNQVKNGVVERALLIGQQQFNEDEWQDKSVIKLTEAQEEKLEQLSDVTGLSLETIVNLAIKYSLYYVKIQQVNFTELKDYPKRLGSNIMKVSITGKTTTRLQEANLDKKISECVVVGIKLLYKKLIIVKNEKTNNIKITNQE</sequence>
<dbReference type="AlphaFoldDB" id="A0A3S1ILX8"/>
<gene>
    <name evidence="1" type="ORF">DSM106972_077640</name>
</gene>
<organism evidence="1 2">
    <name type="scientific">Dulcicalothrix desertica PCC 7102</name>
    <dbReference type="NCBI Taxonomy" id="232991"/>
    <lineage>
        <taxon>Bacteria</taxon>
        <taxon>Bacillati</taxon>
        <taxon>Cyanobacteriota</taxon>
        <taxon>Cyanophyceae</taxon>
        <taxon>Nostocales</taxon>
        <taxon>Calotrichaceae</taxon>
        <taxon>Dulcicalothrix</taxon>
    </lineage>
</organism>
<dbReference type="Proteomes" id="UP000271624">
    <property type="component" value="Unassembled WGS sequence"/>
</dbReference>
<evidence type="ECO:0000313" key="1">
    <source>
        <dbReference type="EMBL" id="RUS99322.1"/>
    </source>
</evidence>
<dbReference type="EMBL" id="RSCL01000026">
    <property type="protein sequence ID" value="RUS99322.1"/>
    <property type="molecule type" value="Genomic_DNA"/>
</dbReference>
<evidence type="ECO:0000313" key="2">
    <source>
        <dbReference type="Proteomes" id="UP000271624"/>
    </source>
</evidence>
<proteinExistence type="predicted"/>
<dbReference type="RefSeq" id="WP_127085837.1">
    <property type="nucleotide sequence ID" value="NZ_RSCL01000026.1"/>
</dbReference>
<keyword evidence="2" id="KW-1185">Reference proteome</keyword>
<reference evidence="1" key="2">
    <citation type="journal article" date="2019" name="Genome Biol. Evol.">
        <title>Day and night: Metabolic profiles and evolutionary relationships of six axenic non-marine cyanobacteria.</title>
        <authorList>
            <person name="Will S.E."/>
            <person name="Henke P."/>
            <person name="Boedeker C."/>
            <person name="Huang S."/>
            <person name="Brinkmann H."/>
            <person name="Rohde M."/>
            <person name="Jarek M."/>
            <person name="Friedl T."/>
            <person name="Seufert S."/>
            <person name="Schumacher M."/>
            <person name="Overmann J."/>
            <person name="Neumann-Schaal M."/>
            <person name="Petersen J."/>
        </authorList>
    </citation>
    <scope>NUCLEOTIDE SEQUENCE [LARGE SCALE GENOMIC DNA]</scope>
    <source>
        <strain evidence="1">PCC 7102</strain>
    </source>
</reference>
<protein>
    <submittedName>
        <fullName evidence="1">Uncharacterized protein</fullName>
    </submittedName>
</protein>
<name>A0A3S1ILX8_9CYAN</name>
<reference evidence="1" key="1">
    <citation type="submission" date="2018-12" db="EMBL/GenBank/DDBJ databases">
        <authorList>
            <person name="Will S."/>
            <person name="Neumann-Schaal M."/>
            <person name="Henke P."/>
        </authorList>
    </citation>
    <scope>NUCLEOTIDE SEQUENCE</scope>
    <source>
        <strain evidence="1">PCC 7102</strain>
    </source>
</reference>